<dbReference type="PANTHER" id="PTHR43146:SF1">
    <property type="entry name" value="CANCER-RELATED NUCLEOSIDE-TRIPHOSPHATASE"/>
    <property type="match status" value="1"/>
</dbReference>
<dbReference type="AlphaFoldDB" id="F7YXL1"/>
<proteinExistence type="inferred from homology"/>
<sequence>MRLAITGRPGVGKTTLCEKICERLREKIPISGFVTKEVREKGKRIGFKAFDLSTGKTVWISKVGEGQPKVGKYVVLVDEFEEFLKKLDWDGKLVVIDEIGPMELKSAVFSQLIEKLLSHEDLLFVVHQTLSHPLVERIKKHFKLFVVTEQNRDALVEEICRIFAK</sequence>
<name>F7YXL1_9THEM</name>
<dbReference type="NCBIfam" id="NF010248">
    <property type="entry name" value="PRK13695.1"/>
    <property type="match status" value="1"/>
</dbReference>
<dbReference type="PATRIC" id="fig|688269.3.peg.583"/>
<dbReference type="Pfam" id="PF03266">
    <property type="entry name" value="NTPase_1"/>
    <property type="match status" value="1"/>
</dbReference>
<dbReference type="EC" id="3.6.1.15" evidence="4"/>
<dbReference type="CDD" id="cd19482">
    <property type="entry name" value="RecA-like_Thep1"/>
    <property type="match status" value="1"/>
</dbReference>
<evidence type="ECO:0000256" key="3">
    <source>
        <dbReference type="ARBA" id="ARBA00022840"/>
    </source>
</evidence>
<dbReference type="GO" id="GO:0017111">
    <property type="term" value="F:ribonucleoside triphosphate phosphatase activity"/>
    <property type="evidence" value="ECO:0007669"/>
    <property type="project" value="UniProtKB-UniRule"/>
</dbReference>
<dbReference type="GO" id="GO:0005524">
    <property type="term" value="F:ATP binding"/>
    <property type="evidence" value="ECO:0007669"/>
    <property type="project" value="UniProtKB-UniRule"/>
</dbReference>
<evidence type="ECO:0000256" key="1">
    <source>
        <dbReference type="ARBA" id="ARBA00022741"/>
    </source>
</evidence>
<feature type="binding site" evidence="4">
    <location>
        <begin position="7"/>
        <end position="14"/>
    </location>
    <ligand>
        <name>ATP</name>
        <dbReference type="ChEBI" id="CHEBI:30616"/>
    </ligand>
</feature>
<dbReference type="PANTHER" id="PTHR43146">
    <property type="entry name" value="CANCER-RELATED NUCLEOSIDE-TRIPHOSPHATASE"/>
    <property type="match status" value="1"/>
</dbReference>
<evidence type="ECO:0000313" key="5">
    <source>
        <dbReference type="EMBL" id="AEH50652.1"/>
    </source>
</evidence>
<dbReference type="STRING" id="688269.Theth_0563"/>
<gene>
    <name evidence="5" type="ORF">Theth_0563</name>
</gene>
<evidence type="ECO:0000256" key="4">
    <source>
        <dbReference type="HAMAP-Rule" id="MF_00796"/>
    </source>
</evidence>
<dbReference type="KEGG" id="tta:Theth_0563"/>
<keyword evidence="6" id="KW-1185">Reference proteome</keyword>
<reference evidence="5 6" key="1">
    <citation type="submission" date="2010-11" db="EMBL/GenBank/DDBJ databases">
        <title>The complete genome of Thermotoga thermarum DSM 5069.</title>
        <authorList>
            <consortium name="US DOE Joint Genome Institute (JGI-PGF)"/>
            <person name="Lucas S."/>
            <person name="Copeland A."/>
            <person name="Lapidus A."/>
            <person name="Bruce D."/>
            <person name="Goodwin L."/>
            <person name="Pitluck S."/>
            <person name="Kyrpides N."/>
            <person name="Mavromatis K."/>
            <person name="Ivanova N."/>
            <person name="Zeytun A."/>
            <person name="Brettin T."/>
            <person name="Detter J.C."/>
            <person name="Tapia R."/>
            <person name="Han C."/>
            <person name="Land M."/>
            <person name="Hauser L."/>
            <person name="Markowitz V."/>
            <person name="Cheng J.-F."/>
            <person name="Hugenholtz P."/>
            <person name="Woyke T."/>
            <person name="Wu D."/>
            <person name="Spring S."/>
            <person name="Schroeder M."/>
            <person name="Brambilla E."/>
            <person name="Klenk H.-P."/>
            <person name="Eisen J.A."/>
        </authorList>
    </citation>
    <scope>NUCLEOTIDE SEQUENCE [LARGE SCALE GENOMIC DNA]</scope>
    <source>
        <strain evidence="5 6">DSM 5069</strain>
    </source>
</reference>
<accession>F7YXL1</accession>
<dbReference type="OrthoDB" id="9786803at2"/>
<protein>
    <recommendedName>
        <fullName evidence="4">Nucleoside-triphosphatase Theth_0563</fullName>
        <shortName evidence="4">NTPase</shortName>
        <ecNumber evidence="4">3.6.1.15</ecNumber>
    </recommendedName>
    <alternativeName>
        <fullName evidence="4">Nucleoside triphosphate phosphohydrolase</fullName>
    </alternativeName>
</protein>
<keyword evidence="1 4" id="KW-0547">Nucleotide-binding</keyword>
<comment type="catalytic activity">
    <reaction evidence="4">
        <text>a ribonucleoside 5'-triphosphate + H2O = a ribonucleoside 5'-diphosphate + phosphate + H(+)</text>
        <dbReference type="Rhea" id="RHEA:23680"/>
        <dbReference type="ChEBI" id="CHEBI:15377"/>
        <dbReference type="ChEBI" id="CHEBI:15378"/>
        <dbReference type="ChEBI" id="CHEBI:43474"/>
        <dbReference type="ChEBI" id="CHEBI:57930"/>
        <dbReference type="ChEBI" id="CHEBI:61557"/>
        <dbReference type="EC" id="3.6.1.15"/>
    </reaction>
</comment>
<dbReference type="eggNOG" id="COG1618">
    <property type="taxonomic scope" value="Bacteria"/>
</dbReference>
<evidence type="ECO:0000313" key="6">
    <source>
        <dbReference type="Proteomes" id="UP000006804"/>
    </source>
</evidence>
<keyword evidence="3 4" id="KW-0067">ATP-binding</keyword>
<keyword evidence="2 4" id="KW-0378">Hydrolase</keyword>
<evidence type="ECO:0000256" key="2">
    <source>
        <dbReference type="ARBA" id="ARBA00022801"/>
    </source>
</evidence>
<dbReference type="RefSeq" id="WP_013931875.1">
    <property type="nucleotide sequence ID" value="NC_015707.1"/>
</dbReference>
<dbReference type="Proteomes" id="UP000006804">
    <property type="component" value="Chromosome"/>
</dbReference>
<dbReference type="SUPFAM" id="SSF52540">
    <property type="entry name" value="P-loop containing nucleoside triphosphate hydrolases"/>
    <property type="match status" value="1"/>
</dbReference>
<dbReference type="InterPro" id="IPR004948">
    <property type="entry name" value="Nuc-triphosphatase_THEP1"/>
</dbReference>
<dbReference type="Gene3D" id="3.40.50.300">
    <property type="entry name" value="P-loop containing nucleotide triphosphate hydrolases"/>
    <property type="match status" value="1"/>
</dbReference>
<dbReference type="InterPro" id="IPR027417">
    <property type="entry name" value="P-loop_NTPase"/>
</dbReference>
<feature type="binding site" evidence="4">
    <location>
        <begin position="93"/>
        <end position="100"/>
    </location>
    <ligand>
        <name>ATP</name>
        <dbReference type="ChEBI" id="CHEBI:30616"/>
    </ligand>
</feature>
<dbReference type="HOGENOM" id="CLU_103145_1_1_0"/>
<comment type="similarity">
    <text evidence="4">Belongs to the THEP1 NTPase family.</text>
</comment>
<dbReference type="HAMAP" id="MF_00796">
    <property type="entry name" value="NTPase_1"/>
    <property type="match status" value="1"/>
</dbReference>
<dbReference type="EMBL" id="CP002351">
    <property type="protein sequence ID" value="AEH50652.1"/>
    <property type="molecule type" value="Genomic_DNA"/>
</dbReference>
<comment type="function">
    <text evidence="4">Has nucleotide phosphatase activity towards ATP, GTP, CTP, TTP and UTP. May hydrolyze nucleoside diphosphates with lower efficiency.</text>
</comment>
<organism evidence="5 6">
    <name type="scientific">Pseudothermotoga thermarum DSM 5069</name>
    <dbReference type="NCBI Taxonomy" id="688269"/>
    <lineage>
        <taxon>Bacteria</taxon>
        <taxon>Thermotogati</taxon>
        <taxon>Thermotogota</taxon>
        <taxon>Thermotogae</taxon>
        <taxon>Thermotogales</taxon>
        <taxon>Thermotogaceae</taxon>
        <taxon>Pseudothermotoga</taxon>
    </lineage>
</organism>